<reference evidence="1" key="1">
    <citation type="journal article" date="2014" name="Front. Microbiol.">
        <title>High frequency of phylogenetically diverse reductive dehalogenase-homologous genes in deep subseafloor sedimentary metagenomes.</title>
        <authorList>
            <person name="Kawai M."/>
            <person name="Futagami T."/>
            <person name="Toyoda A."/>
            <person name="Takaki Y."/>
            <person name="Nishi S."/>
            <person name="Hori S."/>
            <person name="Arai W."/>
            <person name="Tsubouchi T."/>
            <person name="Morono Y."/>
            <person name="Uchiyama I."/>
            <person name="Ito T."/>
            <person name="Fujiyama A."/>
            <person name="Inagaki F."/>
            <person name="Takami H."/>
        </authorList>
    </citation>
    <scope>NUCLEOTIDE SEQUENCE</scope>
    <source>
        <strain evidence="1">Expedition CK06-06</strain>
    </source>
</reference>
<proteinExistence type="predicted"/>
<evidence type="ECO:0000313" key="1">
    <source>
        <dbReference type="EMBL" id="GAG91522.1"/>
    </source>
</evidence>
<protein>
    <submittedName>
        <fullName evidence="1">Uncharacterized protein</fullName>
    </submittedName>
</protein>
<comment type="caution">
    <text evidence="1">The sequence shown here is derived from an EMBL/GenBank/DDBJ whole genome shotgun (WGS) entry which is preliminary data.</text>
</comment>
<sequence>NNNGAGSTLDKLYLQVEDISADNIHANWDIDTSGEQMKFNSLGFGGIVDTIRDFHLEISLEGKSSNLDLDWILGKTGKIEVDFQQDEPIRLDFDLDDASDDIDLHGYVELPNNPHFDMSWKWHQGERHTDPGYFKINENTNERSIEDVYLYFTYLDQWGTEVSLSNAGIYVCVEWYWYNLLLYIWPVIDVYGDLHCYWLVSLVDYQKLDQCSSNHC</sequence>
<gene>
    <name evidence="1" type="ORF">S01H4_42478</name>
</gene>
<dbReference type="EMBL" id="BART01023328">
    <property type="protein sequence ID" value="GAG91522.1"/>
    <property type="molecule type" value="Genomic_DNA"/>
</dbReference>
<dbReference type="AlphaFoldDB" id="X1CEK9"/>
<accession>X1CEK9</accession>
<organism evidence="1">
    <name type="scientific">marine sediment metagenome</name>
    <dbReference type="NCBI Taxonomy" id="412755"/>
    <lineage>
        <taxon>unclassified sequences</taxon>
        <taxon>metagenomes</taxon>
        <taxon>ecological metagenomes</taxon>
    </lineage>
</organism>
<feature type="non-terminal residue" evidence="1">
    <location>
        <position position="1"/>
    </location>
</feature>
<name>X1CEK9_9ZZZZ</name>